<gene>
    <name evidence="1" type="ORF">CHIRRI_LOCUS8500</name>
</gene>
<protein>
    <submittedName>
        <fullName evidence="1">Uncharacterized protein</fullName>
    </submittedName>
</protein>
<reference evidence="1" key="1">
    <citation type="submission" date="2022-01" db="EMBL/GenBank/DDBJ databases">
        <authorList>
            <person name="King R."/>
        </authorList>
    </citation>
    <scope>NUCLEOTIDE SEQUENCE</scope>
</reference>
<evidence type="ECO:0000313" key="2">
    <source>
        <dbReference type="Proteomes" id="UP001153620"/>
    </source>
</evidence>
<organism evidence="1 2">
    <name type="scientific">Chironomus riparius</name>
    <dbReference type="NCBI Taxonomy" id="315576"/>
    <lineage>
        <taxon>Eukaryota</taxon>
        <taxon>Metazoa</taxon>
        <taxon>Ecdysozoa</taxon>
        <taxon>Arthropoda</taxon>
        <taxon>Hexapoda</taxon>
        <taxon>Insecta</taxon>
        <taxon>Pterygota</taxon>
        <taxon>Neoptera</taxon>
        <taxon>Endopterygota</taxon>
        <taxon>Diptera</taxon>
        <taxon>Nematocera</taxon>
        <taxon>Chironomoidea</taxon>
        <taxon>Chironomidae</taxon>
        <taxon>Chironominae</taxon>
        <taxon>Chironomus</taxon>
    </lineage>
</organism>
<name>A0A9N9RY79_9DIPT</name>
<accession>A0A9N9RY79</accession>
<evidence type="ECO:0000313" key="1">
    <source>
        <dbReference type="EMBL" id="CAG9805631.1"/>
    </source>
</evidence>
<dbReference type="AlphaFoldDB" id="A0A9N9RY79"/>
<dbReference type="Proteomes" id="UP001153620">
    <property type="component" value="Chromosome 2"/>
</dbReference>
<proteinExistence type="predicted"/>
<reference evidence="1" key="2">
    <citation type="submission" date="2022-10" db="EMBL/GenBank/DDBJ databases">
        <authorList>
            <consortium name="ENA_rothamsted_submissions"/>
            <consortium name="culmorum"/>
            <person name="King R."/>
        </authorList>
    </citation>
    <scope>NUCLEOTIDE SEQUENCE</scope>
</reference>
<keyword evidence="2" id="KW-1185">Reference proteome</keyword>
<sequence length="286" mass="33238">METENSQNLNNTINNAKNECEIKLWKKYKESCEIQEKSIYEKYELYHSSPSSHPHYATELENYITYGYNLNYFADYFKTKLEYLKFTEIMDMRQIIFKIECLRHRGCAVSETGDVMTTIPIDDGCKNIISIVNSILNSQAKDCISQKDYEKLEDILTRAIDYDSLNIKFNLTQKDEGLFISIRKLLRNQLLTDEISSFEKATIRKIVNDIQTLIRFEFSSVKCLEDHNMDLNLSNTSIDENGNKKVKLVRNNNIINEVEIEKAIAAQVGMELDEISENLTASIEQE</sequence>
<dbReference type="EMBL" id="OU895878">
    <property type="protein sequence ID" value="CAG9805631.1"/>
    <property type="molecule type" value="Genomic_DNA"/>
</dbReference>